<evidence type="ECO:0000259" key="5">
    <source>
        <dbReference type="Pfam" id="PF01464"/>
    </source>
</evidence>
<evidence type="ECO:0000256" key="1">
    <source>
        <dbReference type="ARBA" id="ARBA00007734"/>
    </source>
</evidence>
<dbReference type="PROSITE" id="PS00922">
    <property type="entry name" value="TRANSGLYCOSYLASE"/>
    <property type="match status" value="1"/>
</dbReference>
<dbReference type="PANTHER" id="PTHR37423:SF2">
    <property type="entry name" value="MEMBRANE-BOUND LYTIC MUREIN TRANSGLYCOSYLASE C"/>
    <property type="match status" value="1"/>
</dbReference>
<reference evidence="7" key="1">
    <citation type="journal article" date="2019" name="Int. J. Syst. Evol. Microbiol.">
        <title>The Global Catalogue of Microorganisms (GCM) 10K type strain sequencing project: providing services to taxonomists for standard genome sequencing and annotation.</title>
        <authorList>
            <consortium name="The Broad Institute Genomics Platform"/>
            <consortium name="The Broad Institute Genome Sequencing Center for Infectious Disease"/>
            <person name="Wu L."/>
            <person name="Ma J."/>
        </authorList>
    </citation>
    <scope>NUCLEOTIDE SEQUENCE [LARGE SCALE GENOMIC DNA]</scope>
    <source>
        <strain evidence="7">NBRC 112502</strain>
    </source>
</reference>
<dbReference type="RefSeq" id="WP_284258873.1">
    <property type="nucleotide sequence ID" value="NZ_BSOS01000073.1"/>
</dbReference>
<evidence type="ECO:0000256" key="2">
    <source>
        <dbReference type="ARBA" id="ARBA00009387"/>
    </source>
</evidence>
<dbReference type="Pfam" id="PF01464">
    <property type="entry name" value="SLT"/>
    <property type="match status" value="1"/>
</dbReference>
<dbReference type="InterPro" id="IPR023346">
    <property type="entry name" value="Lysozyme-like_dom_sf"/>
</dbReference>
<dbReference type="PANTHER" id="PTHR37423">
    <property type="entry name" value="SOLUBLE LYTIC MUREIN TRANSGLYCOSYLASE-RELATED"/>
    <property type="match status" value="1"/>
</dbReference>
<dbReference type="SUPFAM" id="SSF53955">
    <property type="entry name" value="Lysozyme-like"/>
    <property type="match status" value="1"/>
</dbReference>
<dbReference type="InterPro" id="IPR008939">
    <property type="entry name" value="Lytic_TGlycosylase_superhlx_U"/>
</dbReference>
<keyword evidence="7" id="KW-1185">Reference proteome</keyword>
<evidence type="ECO:0000313" key="6">
    <source>
        <dbReference type="EMBL" id="GLR68042.1"/>
    </source>
</evidence>
<dbReference type="SUPFAM" id="SSF48435">
    <property type="entry name" value="Bacterial muramidases"/>
    <property type="match status" value="1"/>
</dbReference>
<feature type="chain" id="PRO_5045633184" description="Transglycosylase SLT domain-containing protein" evidence="4">
    <location>
        <begin position="19"/>
        <end position="523"/>
    </location>
</feature>
<proteinExistence type="inferred from homology"/>
<dbReference type="InterPro" id="IPR008258">
    <property type="entry name" value="Transglycosylase_SLT_dom_1"/>
</dbReference>
<evidence type="ECO:0000313" key="7">
    <source>
        <dbReference type="Proteomes" id="UP001156641"/>
    </source>
</evidence>
<organism evidence="6 7">
    <name type="scientific">Acidocella aquatica</name>
    <dbReference type="NCBI Taxonomy" id="1922313"/>
    <lineage>
        <taxon>Bacteria</taxon>
        <taxon>Pseudomonadati</taxon>
        <taxon>Pseudomonadota</taxon>
        <taxon>Alphaproteobacteria</taxon>
        <taxon>Acetobacterales</taxon>
        <taxon>Acidocellaceae</taxon>
        <taxon>Acidocella</taxon>
    </lineage>
</organism>
<keyword evidence="3 4" id="KW-0732">Signal</keyword>
<dbReference type="Gene3D" id="1.25.20.10">
    <property type="entry name" value="Bacterial muramidases"/>
    <property type="match status" value="1"/>
</dbReference>
<sequence>MRCLAALLITLVPVLGFAQTPASPQIMADVKAGDFSGAQALAAATGDPLMVKLVTFFKLLDPGGGTADEIGAFINANPDWPEQGLLALRQAQAAGTQSPSMVNTVPDFLTEVKALHAAGQDTQAAAVWAAQGKAAAAAADFEQQLMFWPAQNALARALLAAGDAKDAYAVVTAVNPPADGLKAQEQVEDRDFLAGFLQLRFLKQPDQAAIWFTNLASLSPSVITQARAWYWLGRSQSGAQAQADFARAAQYPDTYYGQLAAIALGDTPQQLAARILSAGEPAFSAADALDFGLMELPRAAALLVQMNDPRDAAIFLNRLGQVAIDDRTRELAAKLALGLGIPQSAVAIARTAGSDGQMLVREGWPLAVTPPQGALEPAVAYGIMRQESSFDATVVSGAGAVGLMQLMPATAQLTARKNGLNYDNLFDPAQNMMLGSAYFAGLVRHFGNSLPLAIAAYNAGPTNVANWLAEYGDPELGANPGGADMIDWVEEIPFNETRNYVQRVCESITIYRAQLTGSADFPF</sequence>
<comment type="similarity">
    <text evidence="1">Belongs to the transglycosylase Slt family.</text>
</comment>
<dbReference type="Gene3D" id="1.10.530.10">
    <property type="match status" value="1"/>
</dbReference>
<accession>A0ABQ6A8I0</accession>
<dbReference type="CDD" id="cd13401">
    <property type="entry name" value="Slt70-like"/>
    <property type="match status" value="1"/>
</dbReference>
<protein>
    <recommendedName>
        <fullName evidence="5">Transglycosylase SLT domain-containing protein</fullName>
    </recommendedName>
</protein>
<feature type="signal peptide" evidence="4">
    <location>
        <begin position="1"/>
        <end position="18"/>
    </location>
</feature>
<gene>
    <name evidence="6" type="ORF">GCM10010909_27230</name>
</gene>
<evidence type="ECO:0000256" key="4">
    <source>
        <dbReference type="SAM" id="SignalP"/>
    </source>
</evidence>
<evidence type="ECO:0000256" key="3">
    <source>
        <dbReference type="ARBA" id="ARBA00022729"/>
    </source>
</evidence>
<comment type="caution">
    <text evidence="6">The sequence shown here is derived from an EMBL/GenBank/DDBJ whole genome shotgun (WGS) entry which is preliminary data.</text>
</comment>
<comment type="similarity">
    <text evidence="2">Belongs to the virb1 family.</text>
</comment>
<dbReference type="Proteomes" id="UP001156641">
    <property type="component" value="Unassembled WGS sequence"/>
</dbReference>
<dbReference type="InterPro" id="IPR000189">
    <property type="entry name" value="Transglyc_AS"/>
</dbReference>
<name>A0ABQ6A8I0_9PROT</name>
<feature type="domain" description="Transglycosylase SLT" evidence="5">
    <location>
        <begin position="374"/>
        <end position="473"/>
    </location>
</feature>
<dbReference type="EMBL" id="BSOS01000073">
    <property type="protein sequence ID" value="GLR68042.1"/>
    <property type="molecule type" value="Genomic_DNA"/>
</dbReference>